<keyword evidence="4" id="KW-1185">Reference proteome</keyword>
<dbReference type="InterPro" id="IPR036610">
    <property type="entry name" value="PEBP-like_sf"/>
</dbReference>
<accession>A0A813LJ82</accession>
<dbReference type="InterPro" id="IPR008914">
    <property type="entry name" value="PEBP"/>
</dbReference>
<dbReference type="Gene3D" id="3.90.280.10">
    <property type="entry name" value="PEBP-like"/>
    <property type="match status" value="2"/>
</dbReference>
<dbReference type="PANTHER" id="PTHR11362">
    <property type="entry name" value="PHOSPHATIDYLETHANOLAMINE-BINDING PROTEIN"/>
    <property type="match status" value="1"/>
</dbReference>
<proteinExistence type="predicted"/>
<evidence type="ECO:0000313" key="3">
    <source>
        <dbReference type="Proteomes" id="UP000626109"/>
    </source>
</evidence>
<evidence type="ECO:0000313" key="4">
    <source>
        <dbReference type="Proteomes" id="UP000654075"/>
    </source>
</evidence>
<dbReference type="CDD" id="cd00866">
    <property type="entry name" value="PEBP_euk"/>
    <property type="match status" value="2"/>
</dbReference>
<comment type="caution">
    <text evidence="2">The sequence shown here is derived from an EMBL/GenBank/DDBJ whole genome shotgun (WGS) entry which is preliminary data.</text>
</comment>
<evidence type="ECO:0000313" key="1">
    <source>
        <dbReference type="EMBL" id="CAE8641080.1"/>
    </source>
</evidence>
<evidence type="ECO:0000313" key="2">
    <source>
        <dbReference type="EMBL" id="CAE8723981.1"/>
    </source>
</evidence>
<name>A0A813LJ82_POLGL</name>
<gene>
    <name evidence="1" type="ORF">PGLA1383_LOCUS55804</name>
    <name evidence="2" type="ORF">PGLA2088_LOCUS43480</name>
</gene>
<dbReference type="AlphaFoldDB" id="A0A813LJ82"/>
<dbReference type="SUPFAM" id="SSF49777">
    <property type="entry name" value="PEBP-like"/>
    <property type="match status" value="2"/>
</dbReference>
<reference evidence="2" key="1">
    <citation type="submission" date="2021-02" db="EMBL/GenBank/DDBJ databases">
        <authorList>
            <person name="Dougan E. K."/>
            <person name="Rhodes N."/>
            <person name="Thang M."/>
            <person name="Chan C."/>
        </authorList>
    </citation>
    <scope>NUCLEOTIDE SEQUENCE</scope>
</reference>
<dbReference type="EMBL" id="CAJNNW010034814">
    <property type="protein sequence ID" value="CAE8723981.1"/>
    <property type="molecule type" value="Genomic_DNA"/>
</dbReference>
<dbReference type="EMBL" id="CAJNNV010032794">
    <property type="protein sequence ID" value="CAE8641080.1"/>
    <property type="molecule type" value="Genomic_DNA"/>
</dbReference>
<dbReference type="Proteomes" id="UP000626109">
    <property type="component" value="Unassembled WGS sequence"/>
</dbReference>
<dbReference type="PANTHER" id="PTHR11362:SF82">
    <property type="entry name" value="PHOSPHATIDYLETHANOLAMINE-BINDING PROTEIN 4"/>
    <property type="match status" value="1"/>
</dbReference>
<organism evidence="2 3">
    <name type="scientific">Polarella glacialis</name>
    <name type="common">Dinoflagellate</name>
    <dbReference type="NCBI Taxonomy" id="89957"/>
    <lineage>
        <taxon>Eukaryota</taxon>
        <taxon>Sar</taxon>
        <taxon>Alveolata</taxon>
        <taxon>Dinophyceae</taxon>
        <taxon>Suessiales</taxon>
        <taxon>Suessiaceae</taxon>
        <taxon>Polarella</taxon>
    </lineage>
</organism>
<dbReference type="Pfam" id="PF01161">
    <property type="entry name" value="PBP"/>
    <property type="match status" value="2"/>
</dbReference>
<protein>
    <submittedName>
        <fullName evidence="2">Uncharacterized protein</fullName>
    </submittedName>
</protein>
<dbReference type="InterPro" id="IPR035810">
    <property type="entry name" value="PEBP_euk"/>
</dbReference>
<sequence length="469" mass="50570">MTACATCWSIGSRAESRRALFAQPRHAQEMLSRSVPTCLASVALLTGAAVTRVGYGSSDGGSGTVTLKFECSDPPLGVAYNIKYYNGAVACGNLLLESDIGGSHPWIQPKVTFPAAEDGLYTLIYLDPDVDLPNNGSWPDVTTPGSKAPARHWVAGNIDATMLKTGDLSGATQVSAYKGPSPPWGSHRYGQFLFKQGAGRMNFTTLPSPAGIYKWDYQSFISQYKLGAPVASNFHMTQHMDPRPTVTIPPKSSVSADILGSLEPKCSDPPLGVAYDIKYYNGAVACGNLLLECDIGGSHPWIQPKVTFPAAEDGLYTLIYLDPDVDLPNNGSWPDVTTPGSKAPARHWVAGNIDATMLKTGDLSGATQVSAYKGPSPPWGSHPYGQFLFKQGAGRMNFTTLPSPAGIYKWDYQSFISQYKLGAPVASNFHMTQHMDPRPTAAIRSLLLIRTQAEKFRTTTEQHNEPSDK</sequence>
<dbReference type="OrthoDB" id="2506647at2759"/>
<dbReference type="Proteomes" id="UP000654075">
    <property type="component" value="Unassembled WGS sequence"/>
</dbReference>